<dbReference type="CDD" id="cd08977">
    <property type="entry name" value="SusD"/>
    <property type="match status" value="1"/>
</dbReference>
<evidence type="ECO:0000259" key="7">
    <source>
        <dbReference type="Pfam" id="PF14322"/>
    </source>
</evidence>
<evidence type="ECO:0000256" key="5">
    <source>
        <dbReference type="ARBA" id="ARBA00023237"/>
    </source>
</evidence>
<dbReference type="InterPro" id="IPR033985">
    <property type="entry name" value="SusD-like_N"/>
</dbReference>
<evidence type="ECO:0000313" key="10">
    <source>
        <dbReference type="Proteomes" id="UP000286038"/>
    </source>
</evidence>
<dbReference type="InterPro" id="IPR011990">
    <property type="entry name" value="TPR-like_helical_dom_sf"/>
</dbReference>
<evidence type="ECO:0000313" key="11">
    <source>
        <dbReference type="Proteomes" id="UP000286063"/>
    </source>
</evidence>
<dbReference type="Proteomes" id="UP000286063">
    <property type="component" value="Unassembled WGS sequence"/>
</dbReference>
<reference evidence="10 11" key="1">
    <citation type="submission" date="2018-08" db="EMBL/GenBank/DDBJ databases">
        <title>A genome reference for cultivated species of the human gut microbiota.</title>
        <authorList>
            <person name="Zou Y."/>
            <person name="Xue W."/>
            <person name="Luo G."/>
        </authorList>
    </citation>
    <scope>NUCLEOTIDE SEQUENCE [LARGE SCALE GENOMIC DNA]</scope>
    <source>
        <strain evidence="9 10">AF34-33</strain>
        <strain evidence="8 11">OF02-7</strain>
    </source>
</reference>
<feature type="domain" description="RagB/SusD" evidence="6">
    <location>
        <begin position="299"/>
        <end position="429"/>
    </location>
</feature>
<dbReference type="GO" id="GO:0009279">
    <property type="term" value="C:cell outer membrane"/>
    <property type="evidence" value="ECO:0007669"/>
    <property type="project" value="UniProtKB-SubCell"/>
</dbReference>
<keyword evidence="5" id="KW-0998">Cell outer membrane</keyword>
<sequence>MFTSCNYLDVEPVGKVIPDEVSEYRALLTTAYSRFPQHKKLLTVRGDEVGPGMISITYDAWIDIVTWNDESPDPVTYTFPWTQMYNVIFYANSVIEDVMDAGIDDRTETREQLKGEALLLRAYAHFELLNLYAKPYDAATATSERGVPLYLTIDINQEFKPVSIEKVYEQILSDIEEGEKLMTVEEQPAETRYRFSKKSAKALEARVRLYRGEWDKALAAAKEILPSCPLEDLTVDGFSAPYLYTSKESILALEQTGNTEITDDMEMLSNIMDKYNQSEDLRVNLYYRYGSSPNKCYDASMKITFRSAEIYLIAAEAAAHISESLPDAKSFLKTLIKTRLSASYYAEREGEIDAMSQAELIAEIADERARELALEGHRWYDLRRTTRPEIVKTYWNKNFEQETVTLPANSAKYTLPFPTEAITNNPNLNEWGK</sequence>
<evidence type="ECO:0000313" key="8">
    <source>
        <dbReference type="EMBL" id="RGY12064.1"/>
    </source>
</evidence>
<accession>A0A415QEJ8</accession>
<protein>
    <submittedName>
        <fullName evidence="9">RagB/SusD family nutrient uptake outer membrane protein</fullName>
    </submittedName>
</protein>
<organism evidence="9 10">
    <name type="scientific">Butyricimonas virosa</name>
    <dbReference type="NCBI Taxonomy" id="544645"/>
    <lineage>
        <taxon>Bacteria</taxon>
        <taxon>Pseudomonadati</taxon>
        <taxon>Bacteroidota</taxon>
        <taxon>Bacteroidia</taxon>
        <taxon>Bacteroidales</taxon>
        <taxon>Odoribacteraceae</taxon>
        <taxon>Butyricimonas</taxon>
    </lineage>
</organism>
<evidence type="ECO:0000256" key="3">
    <source>
        <dbReference type="ARBA" id="ARBA00022729"/>
    </source>
</evidence>
<dbReference type="Pfam" id="PF07980">
    <property type="entry name" value="SusD_RagB"/>
    <property type="match status" value="1"/>
</dbReference>
<evidence type="ECO:0000256" key="2">
    <source>
        <dbReference type="ARBA" id="ARBA00006275"/>
    </source>
</evidence>
<dbReference type="Gene3D" id="1.25.40.390">
    <property type="match status" value="1"/>
</dbReference>
<name>A0A415QEJ8_9BACT</name>
<proteinExistence type="inferred from homology"/>
<keyword evidence="4" id="KW-0472">Membrane</keyword>
<dbReference type="Pfam" id="PF14322">
    <property type="entry name" value="SusD-like_3"/>
    <property type="match status" value="1"/>
</dbReference>
<evidence type="ECO:0000313" key="9">
    <source>
        <dbReference type="EMBL" id="RHM40881.1"/>
    </source>
</evidence>
<dbReference type="InterPro" id="IPR012944">
    <property type="entry name" value="SusD_RagB_dom"/>
</dbReference>
<dbReference type="OrthoDB" id="630434at2"/>
<gene>
    <name evidence="9" type="ORF">DWZ68_15100</name>
    <name evidence="8" type="ORF">DXA50_18340</name>
</gene>
<evidence type="ECO:0000259" key="6">
    <source>
        <dbReference type="Pfam" id="PF07980"/>
    </source>
</evidence>
<dbReference type="EMBL" id="QSCR01000047">
    <property type="protein sequence ID" value="RGY12064.1"/>
    <property type="molecule type" value="Genomic_DNA"/>
</dbReference>
<evidence type="ECO:0000256" key="4">
    <source>
        <dbReference type="ARBA" id="ARBA00023136"/>
    </source>
</evidence>
<feature type="domain" description="SusD-like N-terminal" evidence="7">
    <location>
        <begin position="54"/>
        <end position="209"/>
    </location>
</feature>
<dbReference type="SUPFAM" id="SSF48452">
    <property type="entry name" value="TPR-like"/>
    <property type="match status" value="1"/>
</dbReference>
<evidence type="ECO:0000256" key="1">
    <source>
        <dbReference type="ARBA" id="ARBA00004442"/>
    </source>
</evidence>
<dbReference type="Proteomes" id="UP000286038">
    <property type="component" value="Unassembled WGS sequence"/>
</dbReference>
<comment type="subcellular location">
    <subcellularLocation>
        <location evidence="1">Cell outer membrane</location>
    </subcellularLocation>
</comment>
<dbReference type="EMBL" id="QRPV01000026">
    <property type="protein sequence ID" value="RHM40881.1"/>
    <property type="molecule type" value="Genomic_DNA"/>
</dbReference>
<dbReference type="AlphaFoldDB" id="A0A415QEJ8"/>
<comment type="caution">
    <text evidence="9">The sequence shown here is derived from an EMBL/GenBank/DDBJ whole genome shotgun (WGS) entry which is preliminary data.</text>
</comment>
<comment type="similarity">
    <text evidence="2">Belongs to the SusD family.</text>
</comment>
<keyword evidence="3" id="KW-0732">Signal</keyword>